<accession>G0R1S1</accession>
<dbReference type="OrthoDB" id="292583at2759"/>
<dbReference type="AlphaFoldDB" id="G0R1S1"/>
<organism evidence="1 2">
    <name type="scientific">Ichthyophthirius multifiliis</name>
    <name type="common">White spot disease agent</name>
    <name type="synonym">Ich</name>
    <dbReference type="NCBI Taxonomy" id="5932"/>
    <lineage>
        <taxon>Eukaryota</taxon>
        <taxon>Sar</taxon>
        <taxon>Alveolata</taxon>
        <taxon>Ciliophora</taxon>
        <taxon>Intramacronucleata</taxon>
        <taxon>Oligohymenophorea</taxon>
        <taxon>Hymenostomatida</taxon>
        <taxon>Ophryoglenina</taxon>
        <taxon>Ichthyophthirius</taxon>
    </lineage>
</organism>
<evidence type="ECO:0000313" key="1">
    <source>
        <dbReference type="EMBL" id="EGR28573.1"/>
    </source>
</evidence>
<dbReference type="EMBL" id="GL984229">
    <property type="protein sequence ID" value="EGR28573.1"/>
    <property type="molecule type" value="Genomic_DNA"/>
</dbReference>
<gene>
    <name evidence="1" type="ORF">IMG5_172460</name>
</gene>
<keyword evidence="2" id="KW-1185">Reference proteome</keyword>
<reference evidence="1 2" key="1">
    <citation type="submission" date="2011-07" db="EMBL/GenBank/DDBJ databases">
        <authorList>
            <person name="Coyne R."/>
            <person name="Brami D."/>
            <person name="Johnson J."/>
            <person name="Hostetler J."/>
            <person name="Hannick L."/>
            <person name="Clark T."/>
            <person name="Cassidy-Hanley D."/>
            <person name="Inman J."/>
        </authorList>
    </citation>
    <scope>NUCLEOTIDE SEQUENCE [LARGE SCALE GENOMIC DNA]</scope>
    <source>
        <strain evidence="1 2">G5</strain>
    </source>
</reference>
<name>G0R1S1_ICHMU</name>
<sequence>MKNIPKKDKQAKLIYPGIQNEKLKSGSLPSFSTNKVRFNEDLGFYLPKRTSYVTKKPYPDQNVFPIQQQQSSNSIIKNSTIGDYSTISNIVNAVSQGQDTKKYGFINNNDLKQSVLIQQNDSEININNITNKSQSLQKYLTKSYLIQRKKQELLNGFDKFPPEINSKINHFNKLTSIIDSEIEDWLHLYPDFVNIGEKVQDKFSIARSKEVEVPNDGSFPNDLNFLRTFQGEFSKDKSYIRVALQQAQEFKQKDGNVDLVKEKYLEAISQMAEKNENEQSKENNEPPLSSFQLYKPNFYILVEQVGKNYELDMQNLKNRKISQNFLGIMRSILDSKYNEFILYEITQNKQANSQILFMDG</sequence>
<protein>
    <submittedName>
        <fullName evidence="1">Uncharacterized protein</fullName>
    </submittedName>
</protein>
<evidence type="ECO:0000313" key="2">
    <source>
        <dbReference type="Proteomes" id="UP000008983"/>
    </source>
</evidence>
<dbReference type="InParanoid" id="G0R1S1"/>
<proteinExistence type="predicted"/>
<dbReference type="RefSeq" id="XP_004029809.1">
    <property type="nucleotide sequence ID" value="XM_004029761.1"/>
</dbReference>
<dbReference type="GeneID" id="14904675"/>
<dbReference type="Proteomes" id="UP000008983">
    <property type="component" value="Unassembled WGS sequence"/>
</dbReference>